<protein>
    <submittedName>
        <fullName evidence="7">Amino acid/peptide transporter</fullName>
    </submittedName>
</protein>
<evidence type="ECO:0000313" key="7">
    <source>
        <dbReference type="EMBL" id="EEF58582.1"/>
    </source>
</evidence>
<dbReference type="PANTHER" id="PTHR11654">
    <property type="entry name" value="OLIGOPEPTIDE TRANSPORTER-RELATED"/>
    <property type="match status" value="1"/>
</dbReference>
<feature type="transmembrane region" description="Helical" evidence="6">
    <location>
        <begin position="185"/>
        <end position="206"/>
    </location>
</feature>
<dbReference type="RefSeq" id="WP_007417429.1">
    <property type="nucleotide sequence ID" value="NZ_ABOX02000041.1"/>
</dbReference>
<gene>
    <name evidence="7" type="ORF">Cflav_PD1772</name>
</gene>
<name>B9XNP2_PEDPL</name>
<accession>B9XNP2</accession>
<dbReference type="SUPFAM" id="SSF103473">
    <property type="entry name" value="MFS general substrate transporter"/>
    <property type="match status" value="1"/>
</dbReference>
<evidence type="ECO:0000313" key="8">
    <source>
        <dbReference type="Proteomes" id="UP000003688"/>
    </source>
</evidence>
<feature type="transmembrane region" description="Helical" evidence="6">
    <location>
        <begin position="227"/>
        <end position="249"/>
    </location>
</feature>
<keyword evidence="4 6" id="KW-1133">Transmembrane helix</keyword>
<dbReference type="EMBL" id="ABOX02000041">
    <property type="protein sequence ID" value="EEF58582.1"/>
    <property type="molecule type" value="Genomic_DNA"/>
</dbReference>
<dbReference type="STRING" id="320771.Cflav_PD1772"/>
<feature type="transmembrane region" description="Helical" evidence="6">
    <location>
        <begin position="279"/>
        <end position="300"/>
    </location>
</feature>
<dbReference type="AlphaFoldDB" id="B9XNP2"/>
<dbReference type="GO" id="GO:0022857">
    <property type="term" value="F:transmembrane transporter activity"/>
    <property type="evidence" value="ECO:0007669"/>
    <property type="project" value="InterPro"/>
</dbReference>
<dbReference type="InterPro" id="IPR018456">
    <property type="entry name" value="PTR2_symporter_CS"/>
</dbReference>
<organism evidence="7 8">
    <name type="scientific">Pedosphaera parvula (strain Ellin514)</name>
    <dbReference type="NCBI Taxonomy" id="320771"/>
    <lineage>
        <taxon>Bacteria</taxon>
        <taxon>Pseudomonadati</taxon>
        <taxon>Verrucomicrobiota</taxon>
        <taxon>Pedosphaerae</taxon>
        <taxon>Pedosphaerales</taxon>
        <taxon>Pedosphaeraceae</taxon>
        <taxon>Pedosphaera</taxon>
    </lineage>
</organism>
<feature type="transmembrane region" description="Helical" evidence="6">
    <location>
        <begin position="66"/>
        <end position="86"/>
    </location>
</feature>
<dbReference type="PROSITE" id="PS01022">
    <property type="entry name" value="PTR2_1"/>
    <property type="match status" value="1"/>
</dbReference>
<dbReference type="InterPro" id="IPR000109">
    <property type="entry name" value="POT_fam"/>
</dbReference>
<evidence type="ECO:0000256" key="6">
    <source>
        <dbReference type="SAM" id="Phobius"/>
    </source>
</evidence>
<sequence>MARTKYLTEPIKTNQMPPGVPYIVANEAAERFSYYGMRSILVVFMTKYLLNRHGQLDVLSDTDAKYWYHLFLASVYICPIIGSIIADAFLGKYMTIISLSIVYCLGHLALALDATKTGLAIGLGLIALGSGGIKPCVSAHVGDQFSAGNQHLLPKVFSWFYFSINFGSAISTLLIPILLERYGPHIAFGIPGILMFLATIFFWMGRYKFAHIQPARNKFFEETFSPLGLKTLGKLAVIYVFVAVFWSLYDQSSSAWVLQAEKMDRHAFGHEWLPAQLQAINPLLILIYIPLFTYGIYPAINKVFPLTALRKISIGFFVTAASFLVPAYVESRIVAGETPHIIWQFYAYTLLIAGEIFVSITALEFSYTQAPKRMKSFIMATFLASVTLGNVFTSQVNGFMKSHPDVAGKLAGPNYYLFFAALMFIAAILFIFVAINYKEQTFIQGTEESASQL</sequence>
<dbReference type="CDD" id="cd17347">
    <property type="entry name" value="MFS_SLC15A1_2_like"/>
    <property type="match status" value="1"/>
</dbReference>
<evidence type="ECO:0000256" key="5">
    <source>
        <dbReference type="ARBA" id="ARBA00023136"/>
    </source>
</evidence>
<dbReference type="GO" id="GO:0016020">
    <property type="term" value="C:membrane"/>
    <property type="evidence" value="ECO:0007669"/>
    <property type="project" value="UniProtKB-SubCell"/>
</dbReference>
<evidence type="ECO:0000256" key="2">
    <source>
        <dbReference type="ARBA" id="ARBA00005982"/>
    </source>
</evidence>
<comment type="subcellular location">
    <subcellularLocation>
        <location evidence="1">Membrane</location>
        <topology evidence="1">Multi-pass membrane protein</topology>
    </subcellularLocation>
</comment>
<comment type="similarity">
    <text evidence="2">Belongs to the major facilitator superfamily. Proton-dependent oligopeptide transporter (POT/PTR) (TC 2.A.17) family.</text>
</comment>
<feature type="transmembrane region" description="Helical" evidence="6">
    <location>
        <begin position="312"/>
        <end position="329"/>
    </location>
</feature>
<feature type="transmembrane region" description="Helical" evidence="6">
    <location>
        <begin position="377"/>
        <end position="395"/>
    </location>
</feature>
<feature type="transmembrane region" description="Helical" evidence="6">
    <location>
        <begin position="158"/>
        <end position="179"/>
    </location>
</feature>
<evidence type="ECO:0000256" key="3">
    <source>
        <dbReference type="ARBA" id="ARBA00022692"/>
    </source>
</evidence>
<dbReference type="GO" id="GO:0006857">
    <property type="term" value="P:oligopeptide transport"/>
    <property type="evidence" value="ECO:0007669"/>
    <property type="project" value="InterPro"/>
</dbReference>
<keyword evidence="8" id="KW-1185">Reference proteome</keyword>
<dbReference type="Pfam" id="PF00854">
    <property type="entry name" value="PTR2"/>
    <property type="match status" value="2"/>
</dbReference>
<dbReference type="OrthoDB" id="9772725at2"/>
<keyword evidence="5 6" id="KW-0472">Membrane</keyword>
<keyword evidence="3 6" id="KW-0812">Transmembrane</keyword>
<dbReference type="Proteomes" id="UP000003688">
    <property type="component" value="Unassembled WGS sequence"/>
</dbReference>
<feature type="transmembrane region" description="Helical" evidence="6">
    <location>
        <begin position="341"/>
        <end position="365"/>
    </location>
</feature>
<proteinExistence type="inferred from homology"/>
<reference evidence="7 8" key="1">
    <citation type="journal article" date="2011" name="J. Bacteriol.">
        <title>Genome sequence of 'Pedosphaera parvula' Ellin514, an aerobic Verrucomicrobial isolate from pasture soil.</title>
        <authorList>
            <person name="Kant R."/>
            <person name="van Passel M.W."/>
            <person name="Sangwan P."/>
            <person name="Palva A."/>
            <person name="Lucas S."/>
            <person name="Copeland A."/>
            <person name="Lapidus A."/>
            <person name="Glavina Del Rio T."/>
            <person name="Dalin E."/>
            <person name="Tice H."/>
            <person name="Bruce D."/>
            <person name="Goodwin L."/>
            <person name="Pitluck S."/>
            <person name="Chertkov O."/>
            <person name="Larimer F.W."/>
            <person name="Land M.L."/>
            <person name="Hauser L."/>
            <person name="Brettin T.S."/>
            <person name="Detter J.C."/>
            <person name="Han S."/>
            <person name="de Vos W.M."/>
            <person name="Janssen P.H."/>
            <person name="Smidt H."/>
        </authorList>
    </citation>
    <scope>NUCLEOTIDE SEQUENCE [LARGE SCALE GENOMIC DNA]</scope>
    <source>
        <strain evidence="7 8">Ellin514</strain>
    </source>
</reference>
<feature type="transmembrane region" description="Helical" evidence="6">
    <location>
        <begin position="415"/>
        <end position="435"/>
    </location>
</feature>
<dbReference type="InterPro" id="IPR036259">
    <property type="entry name" value="MFS_trans_sf"/>
</dbReference>
<evidence type="ECO:0000256" key="1">
    <source>
        <dbReference type="ARBA" id="ARBA00004141"/>
    </source>
</evidence>
<evidence type="ECO:0000256" key="4">
    <source>
        <dbReference type="ARBA" id="ARBA00022989"/>
    </source>
</evidence>
<feature type="transmembrane region" description="Helical" evidence="6">
    <location>
        <begin position="93"/>
        <end position="112"/>
    </location>
</feature>
<comment type="caution">
    <text evidence="7">The sequence shown here is derived from an EMBL/GenBank/DDBJ whole genome shotgun (WGS) entry which is preliminary data.</text>
</comment>
<dbReference type="Gene3D" id="1.20.1250.20">
    <property type="entry name" value="MFS general substrate transporter like domains"/>
    <property type="match status" value="2"/>
</dbReference>